<organism evidence="2 6">
    <name type="scientific">Didymodactylos carnosus</name>
    <dbReference type="NCBI Taxonomy" id="1234261"/>
    <lineage>
        <taxon>Eukaryota</taxon>
        <taxon>Metazoa</taxon>
        <taxon>Spiralia</taxon>
        <taxon>Gnathifera</taxon>
        <taxon>Rotifera</taxon>
        <taxon>Eurotatoria</taxon>
        <taxon>Bdelloidea</taxon>
        <taxon>Philodinida</taxon>
        <taxon>Philodinidae</taxon>
        <taxon>Didymodactylos</taxon>
    </lineage>
</organism>
<dbReference type="EMBL" id="CAJNOK010011793">
    <property type="protein sequence ID" value="CAF1148614.1"/>
    <property type="molecule type" value="Genomic_DNA"/>
</dbReference>
<protein>
    <submittedName>
        <fullName evidence="2">Uncharacterized protein</fullName>
    </submittedName>
</protein>
<proteinExistence type="predicted"/>
<name>A0A813YRB4_9BILA</name>
<gene>
    <name evidence="2" type="ORF">GPM918_LOCUS7957</name>
    <name evidence="3" type="ORF">OVA965_LOCUS21488</name>
    <name evidence="4" type="ORF">SRO942_LOCUS7957</name>
    <name evidence="5" type="ORF">TMI583_LOCUS22151</name>
</gene>
<feature type="transmembrane region" description="Helical" evidence="1">
    <location>
        <begin position="91"/>
        <end position="109"/>
    </location>
</feature>
<reference evidence="2" key="1">
    <citation type="submission" date="2021-02" db="EMBL/GenBank/DDBJ databases">
        <authorList>
            <person name="Nowell W R."/>
        </authorList>
    </citation>
    <scope>NUCLEOTIDE SEQUENCE</scope>
</reference>
<dbReference type="Proteomes" id="UP000681722">
    <property type="component" value="Unassembled WGS sequence"/>
</dbReference>
<dbReference type="EMBL" id="CAJNOQ010001340">
    <property type="protein sequence ID" value="CAF0887810.1"/>
    <property type="molecule type" value="Genomic_DNA"/>
</dbReference>
<sequence>MSDERPYKVHIIRKDQHLYDQEVDGISADFKKLGSQKLDLLQYLSLHDHWPITIGSAVAACGSGFVGVLINRQIVKNLSLKLVTRQGPTMASCFIVPVLAHIALYYSLVLRDIAGDPNACSTCLEIRTLSLSLIAPTMATSVSLLANISASLLHKSIRLPPLQLSAYNEWINFLKKYPLRNLSRIFIYGSVFNMVLSSSILYGQQYYWKNTIERKIVEERLITRKRVVKKSLYTKFKDVVNSWIK</sequence>
<dbReference type="EMBL" id="CAJOBA010030031">
    <property type="protein sequence ID" value="CAF3952863.1"/>
    <property type="molecule type" value="Genomic_DNA"/>
</dbReference>
<dbReference type="Proteomes" id="UP000663829">
    <property type="component" value="Unassembled WGS sequence"/>
</dbReference>
<evidence type="ECO:0000313" key="4">
    <source>
        <dbReference type="EMBL" id="CAF3672702.1"/>
    </source>
</evidence>
<dbReference type="EMBL" id="CAJOBC010001340">
    <property type="protein sequence ID" value="CAF3672702.1"/>
    <property type="molecule type" value="Genomic_DNA"/>
</dbReference>
<evidence type="ECO:0000256" key="1">
    <source>
        <dbReference type="SAM" id="Phobius"/>
    </source>
</evidence>
<dbReference type="Proteomes" id="UP000677228">
    <property type="component" value="Unassembled WGS sequence"/>
</dbReference>
<keyword evidence="1" id="KW-0472">Membrane</keyword>
<keyword evidence="1" id="KW-0812">Transmembrane</keyword>
<evidence type="ECO:0000313" key="5">
    <source>
        <dbReference type="EMBL" id="CAF3952863.1"/>
    </source>
</evidence>
<comment type="caution">
    <text evidence="2">The sequence shown here is derived from an EMBL/GenBank/DDBJ whole genome shotgun (WGS) entry which is preliminary data.</text>
</comment>
<dbReference type="AlphaFoldDB" id="A0A813YRB4"/>
<feature type="transmembrane region" description="Helical" evidence="1">
    <location>
        <begin position="129"/>
        <end position="153"/>
    </location>
</feature>
<evidence type="ECO:0000313" key="2">
    <source>
        <dbReference type="EMBL" id="CAF0887810.1"/>
    </source>
</evidence>
<evidence type="ECO:0000313" key="6">
    <source>
        <dbReference type="Proteomes" id="UP000663829"/>
    </source>
</evidence>
<dbReference type="Proteomes" id="UP000682733">
    <property type="component" value="Unassembled WGS sequence"/>
</dbReference>
<feature type="transmembrane region" description="Helical" evidence="1">
    <location>
        <begin position="185"/>
        <end position="203"/>
    </location>
</feature>
<accession>A0A813YRB4</accession>
<feature type="transmembrane region" description="Helical" evidence="1">
    <location>
        <begin position="50"/>
        <end position="70"/>
    </location>
</feature>
<evidence type="ECO:0000313" key="3">
    <source>
        <dbReference type="EMBL" id="CAF1148614.1"/>
    </source>
</evidence>
<keyword evidence="1" id="KW-1133">Transmembrane helix</keyword>
<keyword evidence="6" id="KW-1185">Reference proteome</keyword>